<evidence type="ECO:0000259" key="10">
    <source>
        <dbReference type="PROSITE" id="PS52029"/>
    </source>
</evidence>
<feature type="signal peptide" evidence="9">
    <location>
        <begin position="1"/>
        <end position="27"/>
    </location>
</feature>
<evidence type="ECO:0000256" key="7">
    <source>
        <dbReference type="PROSITE-ProRule" id="PRU01373"/>
    </source>
</evidence>
<dbReference type="Gene3D" id="1.10.101.10">
    <property type="entry name" value="PGBD-like superfamily/PGBD"/>
    <property type="match status" value="1"/>
</dbReference>
<gene>
    <name evidence="11" type="ORF">SAMN06265368_2038</name>
</gene>
<dbReference type="AlphaFoldDB" id="A0A285PGF2"/>
<dbReference type="InterPro" id="IPR005490">
    <property type="entry name" value="LD_TPept_cat_dom"/>
</dbReference>
<dbReference type="InterPro" id="IPR036365">
    <property type="entry name" value="PGBD-like_sf"/>
</dbReference>
<dbReference type="Pfam" id="PF01471">
    <property type="entry name" value="PG_binding_1"/>
    <property type="match status" value="1"/>
</dbReference>
<keyword evidence="4 7" id="KW-0133">Cell shape</keyword>
<evidence type="ECO:0000256" key="4">
    <source>
        <dbReference type="ARBA" id="ARBA00022960"/>
    </source>
</evidence>
<feature type="active site" description="Proton donor/acceptor" evidence="7">
    <location>
        <position position="567"/>
    </location>
</feature>
<sequence>MKTRMKAMMSAMWVTPCMLLAPIAASASEPVTRTAPVEQVVEAVEKAVATPKAPKVVEEAKTTDETAAPGEASRTEAPQVAETKAPAASETSSAVKAGTVATAPATSTAPEAEKLDITTNVTAETPIGTKASQQASVELPKLPNLPRTLPVSLIDQQADEDIADALQTLSKALPRSKNFYIKRDNAAVQTFYQQRNFVPAWFEDGNLTKNARKLVFALSRADLDGLNPSDYVTNALTVSRKKQSSASEIANADLALSLAITKYTRHAYAGRVDPRSFSKKEITIKPHLPDSISALQEVMTASVPVEKLRSFNPQHRGYIALRTEYNKLRMQGTGEQFEPIPAGKSMKVGKHNKRVPLLYARLGLSLPAEKPTLYTKALAAEVKKYQKANGLVDDGIVGKGTLAIMNGSKKDLMEDMIANMERWRWLPRDLGRFHVFVNIPTYHVQVVKNDQKIHETRVVVGKRSNKTPVFSDQMEYLVVNPYWNVPRSIASKELLPKIRTNPSQFFSTRNYQVLASVKGRTRVVDPSQLDWSKIDAKQVRLRQTPGTRNALGRIKFMFPNKHAVYLHDTPSRSLFKRDYRAFSHGCVRVHKPLEFAEFILSEEKAWNAARVKKMIGGNERRINLKRKIPVHLAYFTTWMSEEGTLQIRSDIYGHNAKVKKKLGL</sequence>
<dbReference type="PROSITE" id="PS52029">
    <property type="entry name" value="LD_TPASE"/>
    <property type="match status" value="1"/>
</dbReference>
<keyword evidence="9" id="KW-0732">Signal</keyword>
<evidence type="ECO:0000256" key="1">
    <source>
        <dbReference type="ARBA" id="ARBA00004752"/>
    </source>
</evidence>
<evidence type="ECO:0000256" key="8">
    <source>
        <dbReference type="SAM" id="MobiDB-lite"/>
    </source>
</evidence>
<feature type="active site" description="Nucleophile" evidence="7">
    <location>
        <position position="586"/>
    </location>
</feature>
<keyword evidence="3" id="KW-0808">Transferase</keyword>
<dbReference type="GO" id="GO:0004180">
    <property type="term" value="F:carboxypeptidase activity"/>
    <property type="evidence" value="ECO:0007669"/>
    <property type="project" value="UniProtKB-ARBA"/>
</dbReference>
<evidence type="ECO:0000256" key="5">
    <source>
        <dbReference type="ARBA" id="ARBA00022984"/>
    </source>
</evidence>
<dbReference type="InterPro" id="IPR038063">
    <property type="entry name" value="Transpep_catalytic_dom"/>
</dbReference>
<dbReference type="Gene3D" id="2.40.440.10">
    <property type="entry name" value="L,D-transpeptidase catalytic domain-like"/>
    <property type="match status" value="1"/>
</dbReference>
<evidence type="ECO:0000256" key="9">
    <source>
        <dbReference type="SAM" id="SignalP"/>
    </source>
</evidence>
<dbReference type="InterPro" id="IPR052905">
    <property type="entry name" value="LD-transpeptidase_YkuD-like"/>
</dbReference>
<dbReference type="SUPFAM" id="SSF47090">
    <property type="entry name" value="PGBD-like"/>
    <property type="match status" value="1"/>
</dbReference>
<dbReference type="Pfam" id="PF20142">
    <property type="entry name" value="Scaffold"/>
    <property type="match status" value="1"/>
</dbReference>
<evidence type="ECO:0000256" key="3">
    <source>
        <dbReference type="ARBA" id="ARBA00022679"/>
    </source>
</evidence>
<organism evidence="11 12">
    <name type="scientific">Cohaesibacter gelatinilyticus</name>
    <dbReference type="NCBI Taxonomy" id="372072"/>
    <lineage>
        <taxon>Bacteria</taxon>
        <taxon>Pseudomonadati</taxon>
        <taxon>Pseudomonadota</taxon>
        <taxon>Alphaproteobacteria</taxon>
        <taxon>Hyphomicrobiales</taxon>
        <taxon>Cohaesibacteraceae</taxon>
    </lineage>
</organism>
<dbReference type="Pfam" id="PF03734">
    <property type="entry name" value="YkuD"/>
    <property type="match status" value="1"/>
</dbReference>
<feature type="chain" id="PRO_5013238991" evidence="9">
    <location>
        <begin position="28"/>
        <end position="664"/>
    </location>
</feature>
<dbReference type="OrthoDB" id="9778545at2"/>
<dbReference type="SUPFAM" id="SSF141523">
    <property type="entry name" value="L,D-transpeptidase catalytic domain-like"/>
    <property type="match status" value="1"/>
</dbReference>
<dbReference type="InterPro" id="IPR002477">
    <property type="entry name" value="Peptidoglycan-bd-like"/>
</dbReference>
<feature type="compositionally biased region" description="Low complexity" evidence="8">
    <location>
        <begin position="97"/>
        <end position="110"/>
    </location>
</feature>
<feature type="region of interest" description="Disordered" evidence="8">
    <location>
        <begin position="49"/>
        <end position="117"/>
    </location>
</feature>
<keyword evidence="5 7" id="KW-0573">Peptidoglycan synthesis</keyword>
<comment type="similarity">
    <text evidence="2">Belongs to the YkuD family.</text>
</comment>
<evidence type="ECO:0000256" key="6">
    <source>
        <dbReference type="ARBA" id="ARBA00023316"/>
    </source>
</evidence>
<dbReference type="Proteomes" id="UP000219439">
    <property type="component" value="Unassembled WGS sequence"/>
</dbReference>
<comment type="pathway">
    <text evidence="1 7">Cell wall biogenesis; peptidoglycan biosynthesis.</text>
</comment>
<dbReference type="RefSeq" id="WP_097153351.1">
    <property type="nucleotide sequence ID" value="NZ_OBEL01000002.1"/>
</dbReference>
<reference evidence="11 12" key="1">
    <citation type="submission" date="2017-09" db="EMBL/GenBank/DDBJ databases">
        <authorList>
            <person name="Ehlers B."/>
            <person name="Leendertz F.H."/>
        </authorList>
    </citation>
    <scope>NUCLEOTIDE SEQUENCE [LARGE SCALE GENOMIC DNA]</scope>
    <source>
        <strain evidence="11 12">DSM 18289</strain>
    </source>
</reference>
<feature type="compositionally biased region" description="Basic and acidic residues" evidence="8">
    <location>
        <begin position="55"/>
        <end position="64"/>
    </location>
</feature>
<keyword evidence="12" id="KW-1185">Reference proteome</keyword>
<dbReference type="InterPro" id="IPR036366">
    <property type="entry name" value="PGBDSf"/>
</dbReference>
<dbReference type="CDD" id="cd16913">
    <property type="entry name" value="YkuD_like"/>
    <property type="match status" value="1"/>
</dbReference>
<name>A0A285PGF2_9HYPH</name>
<dbReference type="PANTHER" id="PTHR41533">
    <property type="entry name" value="L,D-TRANSPEPTIDASE HI_1667-RELATED"/>
    <property type="match status" value="1"/>
</dbReference>
<protein>
    <submittedName>
        <fullName evidence="11">Murein L,D-transpeptidase YcbB/YkuD</fullName>
    </submittedName>
</protein>
<evidence type="ECO:0000313" key="11">
    <source>
        <dbReference type="EMBL" id="SNZ18961.1"/>
    </source>
</evidence>
<dbReference type="UniPathway" id="UPA00219"/>
<dbReference type="InterPro" id="IPR045380">
    <property type="entry name" value="LD_TPept_scaffold_dom"/>
</dbReference>
<dbReference type="GO" id="GO:0016740">
    <property type="term" value="F:transferase activity"/>
    <property type="evidence" value="ECO:0007669"/>
    <property type="project" value="UniProtKB-KW"/>
</dbReference>
<dbReference type="EMBL" id="OBEL01000002">
    <property type="protein sequence ID" value="SNZ18961.1"/>
    <property type="molecule type" value="Genomic_DNA"/>
</dbReference>
<feature type="domain" description="L,D-TPase catalytic" evidence="10">
    <location>
        <begin position="433"/>
        <end position="614"/>
    </location>
</feature>
<dbReference type="GO" id="GO:0008360">
    <property type="term" value="P:regulation of cell shape"/>
    <property type="evidence" value="ECO:0007669"/>
    <property type="project" value="UniProtKB-UniRule"/>
</dbReference>
<keyword evidence="6 7" id="KW-0961">Cell wall biogenesis/degradation</keyword>
<dbReference type="GO" id="GO:0009252">
    <property type="term" value="P:peptidoglycan biosynthetic process"/>
    <property type="evidence" value="ECO:0007669"/>
    <property type="project" value="UniProtKB-UniPathway"/>
</dbReference>
<proteinExistence type="inferred from homology"/>
<dbReference type="PANTHER" id="PTHR41533:SF2">
    <property type="entry name" value="BLR7131 PROTEIN"/>
    <property type="match status" value="1"/>
</dbReference>
<evidence type="ECO:0000313" key="12">
    <source>
        <dbReference type="Proteomes" id="UP000219439"/>
    </source>
</evidence>
<dbReference type="GO" id="GO:0071555">
    <property type="term" value="P:cell wall organization"/>
    <property type="evidence" value="ECO:0007669"/>
    <property type="project" value="UniProtKB-UniRule"/>
</dbReference>
<evidence type="ECO:0000256" key="2">
    <source>
        <dbReference type="ARBA" id="ARBA00005992"/>
    </source>
</evidence>
<accession>A0A285PGF2</accession>